<dbReference type="NCBIfam" id="TIGR02364">
    <property type="entry name" value="dha_pts"/>
    <property type="match status" value="1"/>
</dbReference>
<evidence type="ECO:0000256" key="7">
    <source>
        <dbReference type="ARBA" id="ARBA00046577"/>
    </source>
</evidence>
<dbReference type="Pfam" id="PF00381">
    <property type="entry name" value="PTS-HPr"/>
    <property type="match status" value="1"/>
</dbReference>
<dbReference type="Pfam" id="PF03610">
    <property type="entry name" value="EIIA-man"/>
    <property type="match status" value="1"/>
</dbReference>
<dbReference type="EMBL" id="FXAY01000003">
    <property type="protein sequence ID" value="SMG39031.1"/>
    <property type="molecule type" value="Genomic_DNA"/>
</dbReference>
<comment type="subunit">
    <text evidence="7">Homodimer. The dihydroxyacetone kinase complex is composed of a homodimer of DhaM, a homodimer of DhaK and the subunit DhaL.</text>
</comment>
<dbReference type="GO" id="GO:0016020">
    <property type="term" value="C:membrane"/>
    <property type="evidence" value="ECO:0007669"/>
    <property type="project" value="InterPro"/>
</dbReference>
<dbReference type="OrthoDB" id="350754at2"/>
<dbReference type="GO" id="GO:0019563">
    <property type="term" value="P:glycerol catabolic process"/>
    <property type="evidence" value="ECO:0007669"/>
    <property type="project" value="InterPro"/>
</dbReference>
<name>A0A1X7KDR8_9MICO</name>
<dbReference type="AlphaFoldDB" id="A0A1X7KDR8"/>
<feature type="domain" description="PTS EIIA type-4" evidence="8">
    <location>
        <begin position="14"/>
        <end position="148"/>
    </location>
</feature>
<dbReference type="InterPro" id="IPR035895">
    <property type="entry name" value="HPr-like_sf"/>
</dbReference>
<evidence type="ECO:0000259" key="9">
    <source>
        <dbReference type="PROSITE" id="PS51350"/>
    </source>
</evidence>
<dbReference type="InterPro" id="IPR039643">
    <property type="entry name" value="DhaM"/>
</dbReference>
<evidence type="ECO:0000259" key="8">
    <source>
        <dbReference type="PROSITE" id="PS51096"/>
    </source>
</evidence>
<dbReference type="Gene3D" id="3.30.1340.10">
    <property type="entry name" value="HPr-like"/>
    <property type="match status" value="1"/>
</dbReference>
<dbReference type="CDD" id="cd00367">
    <property type="entry name" value="PTS-HPr_like"/>
    <property type="match status" value="1"/>
</dbReference>
<keyword evidence="6" id="KW-0808">Transferase</keyword>
<evidence type="ECO:0000256" key="3">
    <source>
        <dbReference type="ARBA" id="ARBA00003681"/>
    </source>
</evidence>
<evidence type="ECO:0000256" key="5">
    <source>
        <dbReference type="ARBA" id="ARBA00020422"/>
    </source>
</evidence>
<dbReference type="Proteomes" id="UP000193244">
    <property type="component" value="Unassembled WGS sequence"/>
</dbReference>
<keyword evidence="10" id="KW-0418">Kinase</keyword>
<evidence type="ECO:0000313" key="10">
    <source>
        <dbReference type="EMBL" id="SMG39031.1"/>
    </source>
</evidence>
<dbReference type="Gene3D" id="3.40.50.510">
    <property type="entry name" value="Phosphotransferase system, mannose-type IIA component"/>
    <property type="match status" value="1"/>
</dbReference>
<dbReference type="InterPro" id="IPR001020">
    <property type="entry name" value="PTS_HPr_His_P_site"/>
</dbReference>
<evidence type="ECO:0000256" key="2">
    <source>
        <dbReference type="ARBA" id="ARBA00002788"/>
    </source>
</evidence>
<dbReference type="SUPFAM" id="SSF55594">
    <property type="entry name" value="HPr-like"/>
    <property type="match status" value="1"/>
</dbReference>
<dbReference type="InterPro" id="IPR012844">
    <property type="entry name" value="DhaM_N"/>
</dbReference>
<dbReference type="GO" id="GO:0009401">
    <property type="term" value="P:phosphoenolpyruvate-dependent sugar phosphotransferase system"/>
    <property type="evidence" value="ECO:0007669"/>
    <property type="project" value="InterPro"/>
</dbReference>
<dbReference type="PROSITE" id="PS51096">
    <property type="entry name" value="PTS_EIIA_TYPE_4"/>
    <property type="match status" value="1"/>
</dbReference>
<evidence type="ECO:0000256" key="4">
    <source>
        <dbReference type="ARBA" id="ARBA00012095"/>
    </source>
</evidence>
<comment type="function">
    <text evidence="2">Component of the dihydroxyacetone kinase complex, which is responsible for the phosphoenolpyruvate (PEP)-dependent phosphorylation of dihydroxyacetone. DhaM serves as the phosphoryl donor. Is phosphorylated by phosphoenolpyruvate in an EI- and HPr-dependent reaction, and a phosphorelay system on histidine residues finally leads to phosphoryl transfer to DhaL and dihydroxyacetone.</text>
</comment>
<dbReference type="PANTHER" id="PTHR38594:SF1">
    <property type="entry name" value="PEP-DEPENDENT DIHYDROXYACETONE KINASE, PHOSPHORYL DONOR SUBUNIT DHAM"/>
    <property type="match status" value="1"/>
</dbReference>
<evidence type="ECO:0000256" key="6">
    <source>
        <dbReference type="ARBA" id="ARBA00022679"/>
    </source>
</evidence>
<comment type="catalytic activity">
    <reaction evidence="1">
        <text>dihydroxyacetone + phosphoenolpyruvate = dihydroxyacetone phosphate + pyruvate</text>
        <dbReference type="Rhea" id="RHEA:18381"/>
        <dbReference type="ChEBI" id="CHEBI:15361"/>
        <dbReference type="ChEBI" id="CHEBI:16016"/>
        <dbReference type="ChEBI" id="CHEBI:57642"/>
        <dbReference type="ChEBI" id="CHEBI:58702"/>
        <dbReference type="EC" id="2.7.1.121"/>
    </reaction>
</comment>
<gene>
    <name evidence="10" type="ORF">SAMN06296010_2451</name>
</gene>
<comment type="function">
    <text evidence="3">General (non sugar-specific) component of the phosphoenolpyruvate-dependent sugar phosphotransferase system (sugar PTS). This major carbohydrate active-transport system catalyzes the phosphorylation of incoming sugar substrates concomitantly with their translocation across the cell membrane. The phosphoryl group from phosphoenolpyruvate (PEP) is transferred to the phosphoryl carrier protein HPr by enzyme I. Phospho-HPr then transfers it to the PTS EIIA domain.</text>
</comment>
<dbReference type="InterPro" id="IPR004701">
    <property type="entry name" value="PTS_EIIA_man-typ"/>
</dbReference>
<reference evidence="11" key="1">
    <citation type="submission" date="2017-04" db="EMBL/GenBank/DDBJ databases">
        <authorList>
            <person name="Varghese N."/>
            <person name="Submissions S."/>
        </authorList>
    </citation>
    <scope>NUCLEOTIDE SEQUENCE [LARGE SCALE GENOMIC DNA]</scope>
    <source>
        <strain evidence="11">VKM Ac-2510</strain>
    </source>
</reference>
<dbReference type="NCBIfam" id="TIGR01003">
    <property type="entry name" value="PTS_HPr_family"/>
    <property type="match status" value="1"/>
</dbReference>
<dbReference type="GO" id="GO:0047324">
    <property type="term" value="F:phosphoenolpyruvate-glycerone phosphotransferase activity"/>
    <property type="evidence" value="ECO:0007669"/>
    <property type="project" value="UniProtKB-EC"/>
</dbReference>
<organism evidence="10 11">
    <name type="scientific">Agreia pratensis</name>
    <dbReference type="NCBI Taxonomy" id="150121"/>
    <lineage>
        <taxon>Bacteria</taxon>
        <taxon>Bacillati</taxon>
        <taxon>Actinomycetota</taxon>
        <taxon>Actinomycetes</taxon>
        <taxon>Micrococcales</taxon>
        <taxon>Microbacteriaceae</taxon>
        <taxon>Agreia</taxon>
    </lineage>
</organism>
<evidence type="ECO:0000313" key="11">
    <source>
        <dbReference type="Proteomes" id="UP000193244"/>
    </source>
</evidence>
<evidence type="ECO:0000256" key="1">
    <source>
        <dbReference type="ARBA" id="ARBA00001113"/>
    </source>
</evidence>
<sequence>MQRQAPEVTGVSGKVGLVFVSHSAKIAEGLVELAAQMAAGTALAAAGGTDDGGVGTSFDRVAAAIAAVDSGVGVVVLCDLGSAILTAETAKDFLDDAVRERVVIVDAPLVEGAVAAAVEAEGGGDLAAVVSAARSAIGAFATEDRPSVDGGAARVPEGYSRSVTIVNRDGLHARPAAEFVKMANTLDVPVTVNGKDARSLLGIMSMGLVKGNTIELATTSPNGRSAVDALAGLVESGFGEH</sequence>
<keyword evidence="11" id="KW-1185">Reference proteome</keyword>
<accession>A0A1X7KDR8</accession>
<proteinExistence type="predicted"/>
<feature type="domain" description="HPr" evidence="9">
    <location>
        <begin position="158"/>
        <end position="241"/>
    </location>
</feature>
<dbReference type="InterPro" id="IPR000032">
    <property type="entry name" value="HPr-like"/>
</dbReference>
<dbReference type="STRING" id="150121.SAMN06296010_2451"/>
<protein>
    <recommendedName>
        <fullName evidence="5">Phosphocarrier protein HPr</fullName>
        <ecNumber evidence="4">2.7.1.121</ecNumber>
    </recommendedName>
</protein>
<dbReference type="PRINTS" id="PR00107">
    <property type="entry name" value="PHOSPHOCPHPR"/>
</dbReference>
<dbReference type="PROSITE" id="PS51350">
    <property type="entry name" value="PTS_HPR_DOM"/>
    <property type="match status" value="1"/>
</dbReference>
<dbReference type="PANTHER" id="PTHR38594">
    <property type="entry name" value="PEP-DEPENDENT DIHYDROXYACETONE KINASE, PHOSPHORYL DONOR SUBUNIT DHAM"/>
    <property type="match status" value="1"/>
</dbReference>
<dbReference type="EC" id="2.7.1.121" evidence="4"/>
<dbReference type="SUPFAM" id="SSF53062">
    <property type="entry name" value="PTS system fructose IIA component-like"/>
    <property type="match status" value="1"/>
</dbReference>
<dbReference type="PROSITE" id="PS00369">
    <property type="entry name" value="PTS_HPR_HIS"/>
    <property type="match status" value="1"/>
</dbReference>
<dbReference type="InterPro" id="IPR036662">
    <property type="entry name" value="PTS_EIIA_man-typ_sf"/>
</dbReference>